<dbReference type="EMBL" id="QWIO01001263">
    <property type="protein sequence ID" value="RMY75441.1"/>
    <property type="molecule type" value="Genomic_DNA"/>
</dbReference>
<dbReference type="Gene3D" id="3.40.50.300">
    <property type="entry name" value="P-loop containing nucleotide triphosphate hydrolases"/>
    <property type="match status" value="2"/>
</dbReference>
<dbReference type="InterPro" id="IPR013083">
    <property type="entry name" value="Znf_RING/FYVE/PHD"/>
</dbReference>
<evidence type="ECO:0000259" key="16">
    <source>
        <dbReference type="PROSITE" id="PS51192"/>
    </source>
</evidence>
<feature type="domain" description="RING-type" evidence="15">
    <location>
        <begin position="920"/>
        <end position="965"/>
    </location>
</feature>
<feature type="region of interest" description="Disordered" evidence="14">
    <location>
        <begin position="144"/>
        <end position="197"/>
    </location>
</feature>
<keyword evidence="10" id="KW-0067">ATP-binding</keyword>
<dbReference type="InterPro" id="IPR038718">
    <property type="entry name" value="SNF2-like_sf"/>
</dbReference>
<keyword evidence="4" id="KW-0547">Nucleotide-binding</keyword>
<dbReference type="GO" id="GO:0008270">
    <property type="term" value="F:zinc ion binding"/>
    <property type="evidence" value="ECO:0007669"/>
    <property type="project" value="UniProtKB-KW"/>
</dbReference>
<keyword evidence="11" id="KW-0234">DNA repair</keyword>
<dbReference type="PANTHER" id="PTHR45626:SF22">
    <property type="entry name" value="DNA REPAIR PROTEIN RAD5"/>
    <property type="match status" value="1"/>
</dbReference>
<gene>
    <name evidence="18" type="ORF">D0864_09828</name>
</gene>
<evidence type="ECO:0000256" key="1">
    <source>
        <dbReference type="ARBA" id="ARBA00004123"/>
    </source>
</evidence>
<evidence type="ECO:0000256" key="11">
    <source>
        <dbReference type="ARBA" id="ARBA00023204"/>
    </source>
</evidence>
<comment type="caution">
    <text evidence="18">The sequence shown here is derived from an EMBL/GenBank/DDBJ whole genome shotgun (WGS) entry which is preliminary data.</text>
</comment>
<dbReference type="Pfam" id="PF00271">
    <property type="entry name" value="Helicase_C"/>
    <property type="match status" value="1"/>
</dbReference>
<evidence type="ECO:0000256" key="4">
    <source>
        <dbReference type="ARBA" id="ARBA00022741"/>
    </source>
</evidence>
<dbReference type="InterPro" id="IPR000330">
    <property type="entry name" value="SNF2_N"/>
</dbReference>
<evidence type="ECO:0000256" key="10">
    <source>
        <dbReference type="ARBA" id="ARBA00022840"/>
    </source>
</evidence>
<feature type="compositionally biased region" description="Acidic residues" evidence="14">
    <location>
        <begin position="417"/>
        <end position="428"/>
    </location>
</feature>
<evidence type="ECO:0000256" key="8">
    <source>
        <dbReference type="ARBA" id="ARBA00022806"/>
    </source>
</evidence>
<dbReference type="GO" id="GO:0003676">
    <property type="term" value="F:nucleic acid binding"/>
    <property type="evidence" value="ECO:0007669"/>
    <property type="project" value="InterPro"/>
</dbReference>
<protein>
    <recommendedName>
        <fullName evidence="20">DNA repair protein RAD5</fullName>
    </recommendedName>
</protein>
<keyword evidence="3" id="KW-0479">Metal-binding</keyword>
<proteinExistence type="inferred from homology"/>
<evidence type="ECO:0000259" key="17">
    <source>
        <dbReference type="PROSITE" id="PS51194"/>
    </source>
</evidence>
<dbReference type="SUPFAM" id="SSF52540">
    <property type="entry name" value="P-loop containing nucleoside triphosphate hydrolases"/>
    <property type="match status" value="2"/>
</dbReference>
<evidence type="ECO:0000256" key="2">
    <source>
        <dbReference type="ARBA" id="ARBA00007025"/>
    </source>
</evidence>
<dbReference type="Gene3D" id="3.30.40.10">
    <property type="entry name" value="Zinc/RING finger domain, C3HC4 (zinc finger)"/>
    <property type="match status" value="1"/>
</dbReference>
<feature type="compositionally biased region" description="Basic and acidic residues" evidence="14">
    <location>
        <begin position="8"/>
        <end position="24"/>
    </location>
</feature>
<dbReference type="Pfam" id="PF00097">
    <property type="entry name" value="zf-C3HC4"/>
    <property type="match status" value="1"/>
</dbReference>
<dbReference type="PROSITE" id="PS51192">
    <property type="entry name" value="HELICASE_ATP_BIND_1"/>
    <property type="match status" value="1"/>
</dbReference>
<dbReference type="PROSITE" id="PS51194">
    <property type="entry name" value="HELICASE_CTER"/>
    <property type="match status" value="1"/>
</dbReference>
<dbReference type="PANTHER" id="PTHR45626">
    <property type="entry name" value="TRANSCRIPTION TERMINATION FACTOR 2-RELATED"/>
    <property type="match status" value="1"/>
</dbReference>
<comment type="subcellular location">
    <subcellularLocation>
        <location evidence="1">Nucleus</location>
    </subcellularLocation>
</comment>
<dbReference type="InterPro" id="IPR001841">
    <property type="entry name" value="Znf_RING"/>
</dbReference>
<evidence type="ECO:0000259" key="15">
    <source>
        <dbReference type="PROSITE" id="PS50089"/>
    </source>
</evidence>
<keyword evidence="6 13" id="KW-0863">Zinc-finger</keyword>
<dbReference type="GO" id="GO:0004386">
    <property type="term" value="F:helicase activity"/>
    <property type="evidence" value="ECO:0007669"/>
    <property type="project" value="UniProtKB-KW"/>
</dbReference>
<evidence type="ECO:0000256" key="13">
    <source>
        <dbReference type="PROSITE-ProRule" id="PRU00175"/>
    </source>
</evidence>
<dbReference type="VEuPathDB" id="FungiDB:BTJ68_11742"/>
<dbReference type="GO" id="GO:0006281">
    <property type="term" value="P:DNA repair"/>
    <property type="evidence" value="ECO:0007669"/>
    <property type="project" value="UniProtKB-KW"/>
</dbReference>
<keyword evidence="9" id="KW-0862">Zinc</keyword>
<evidence type="ECO:0008006" key="20">
    <source>
        <dbReference type="Google" id="ProtNLM"/>
    </source>
</evidence>
<dbReference type="Proteomes" id="UP000269539">
    <property type="component" value="Unassembled WGS sequence"/>
</dbReference>
<dbReference type="AlphaFoldDB" id="A0A3M7EFS0"/>
<feature type="domain" description="Helicase ATP-binding" evidence="16">
    <location>
        <begin position="528"/>
        <end position="739"/>
    </location>
</feature>
<dbReference type="SMART" id="SM00487">
    <property type="entry name" value="DEXDc"/>
    <property type="match status" value="1"/>
</dbReference>
<evidence type="ECO:0000313" key="19">
    <source>
        <dbReference type="Proteomes" id="UP000269539"/>
    </source>
</evidence>
<evidence type="ECO:0000256" key="6">
    <source>
        <dbReference type="ARBA" id="ARBA00022771"/>
    </source>
</evidence>
<dbReference type="InterPro" id="IPR001650">
    <property type="entry name" value="Helicase_C-like"/>
</dbReference>
<dbReference type="Pfam" id="PF08797">
    <property type="entry name" value="HIRAN"/>
    <property type="match status" value="1"/>
</dbReference>
<evidence type="ECO:0000256" key="12">
    <source>
        <dbReference type="ARBA" id="ARBA00023242"/>
    </source>
</evidence>
<dbReference type="InterPro" id="IPR014001">
    <property type="entry name" value="Helicase_ATP-bd"/>
</dbReference>
<feature type="compositionally biased region" description="Polar residues" evidence="14">
    <location>
        <begin position="84"/>
        <end position="102"/>
    </location>
</feature>
<dbReference type="GO" id="GO:0005634">
    <property type="term" value="C:nucleus"/>
    <property type="evidence" value="ECO:0007669"/>
    <property type="project" value="UniProtKB-SubCell"/>
</dbReference>
<dbReference type="CDD" id="cd16572">
    <property type="entry name" value="RING-HC_SpRad8-like"/>
    <property type="match status" value="1"/>
</dbReference>
<dbReference type="Gene3D" id="3.40.50.10810">
    <property type="entry name" value="Tandem AAA-ATPase domain"/>
    <property type="match status" value="1"/>
</dbReference>
<evidence type="ECO:0000313" key="18">
    <source>
        <dbReference type="EMBL" id="RMY75441.1"/>
    </source>
</evidence>
<dbReference type="GO" id="GO:0008094">
    <property type="term" value="F:ATP-dependent activity, acting on DNA"/>
    <property type="evidence" value="ECO:0007669"/>
    <property type="project" value="TreeGrafter"/>
</dbReference>
<dbReference type="SUPFAM" id="SSF57850">
    <property type="entry name" value="RING/U-box"/>
    <property type="match status" value="1"/>
</dbReference>
<evidence type="ECO:0000256" key="9">
    <source>
        <dbReference type="ARBA" id="ARBA00022833"/>
    </source>
</evidence>
<accession>A0A3M7EFS0</accession>
<reference evidence="18 19" key="1">
    <citation type="journal article" date="2018" name="BMC Genomics">
        <title>Genomic evidence for intraspecific hybridization in a clonal and extremely halotolerant yeast.</title>
        <authorList>
            <person name="Gostincar C."/>
            <person name="Stajich J.E."/>
            <person name="Zupancic J."/>
            <person name="Zalar P."/>
            <person name="Gunde-Cimerman N."/>
        </authorList>
    </citation>
    <scope>NUCLEOTIDE SEQUENCE [LARGE SCALE GENOMIC DNA]</scope>
    <source>
        <strain evidence="18 19">EXF-10513</strain>
    </source>
</reference>
<dbReference type="CDD" id="cd18793">
    <property type="entry name" value="SF2_C_SNF"/>
    <property type="match status" value="1"/>
</dbReference>
<feature type="region of interest" description="Disordered" evidence="14">
    <location>
        <begin position="1"/>
        <end position="109"/>
    </location>
</feature>
<dbReference type="InterPro" id="IPR014905">
    <property type="entry name" value="HIRAN"/>
</dbReference>
<name>A0A3M7EFS0_HORWE</name>
<feature type="compositionally biased region" description="Basic and acidic residues" evidence="14">
    <location>
        <begin position="169"/>
        <end position="185"/>
    </location>
</feature>
<dbReference type="SMART" id="SM00490">
    <property type="entry name" value="HELICc"/>
    <property type="match status" value="1"/>
</dbReference>
<organism evidence="18 19">
    <name type="scientific">Hortaea werneckii</name>
    <name type="common">Black yeast</name>
    <name type="synonym">Cladosporium werneckii</name>
    <dbReference type="NCBI Taxonomy" id="91943"/>
    <lineage>
        <taxon>Eukaryota</taxon>
        <taxon>Fungi</taxon>
        <taxon>Dikarya</taxon>
        <taxon>Ascomycota</taxon>
        <taxon>Pezizomycotina</taxon>
        <taxon>Dothideomycetes</taxon>
        <taxon>Dothideomycetidae</taxon>
        <taxon>Mycosphaerellales</taxon>
        <taxon>Teratosphaeriaceae</taxon>
        <taxon>Hortaea</taxon>
    </lineage>
</organism>
<feature type="region of interest" description="Disordered" evidence="14">
    <location>
        <begin position="1008"/>
        <end position="1029"/>
    </location>
</feature>
<dbReference type="GO" id="GO:0005524">
    <property type="term" value="F:ATP binding"/>
    <property type="evidence" value="ECO:0007669"/>
    <property type="project" value="UniProtKB-KW"/>
</dbReference>
<sequence length="1213" mass="136502">MTSPRIQFETRQRDSRLSRRKPEPVYDASGFALDNLPSPSLPFPPAMTDTQERPYKKRRFFADDDEPQQEPEFAAEPSLPEEINTATETNGYTSPVEQQQPRNDVFDESTFKAIVGEDAPDSAVRSLQGRFKTNLEQAINAYFDGSWKTPSPQKPKQPPVGFKFPRSSGGKEEGASSSGSRDRKASPPQSAASMPTKRYLGALGVAGWTTRSGSNLLKPGDSVNIERTKQAIPQKVGKGGKPKQLQRKTQDVIVRFTNARGEEIGRLEKDNANWISTLVDQKMCSFEGVCVFAPERIRTNDTVYLQLKCYMLRSAFESGNLVKPLENNRQTGLFEAKETTDEENLRLRQIALVRLFQEINLHPSKINETTAKHKREGILQAAEVAEQYDHVDSTQKVRKTSTPGTPAENGGSSPPSEENEEGEELEQDQLDSLYQKAQTFDFNTPEAQPADTFTMDLRKYQKQALHWMINKETQQQDSDRAAGQSMHPLWEEYLWPLKDADEQQLLRVEGQPAFYVNPYSGELSLDFPVQEQTCLGGILADEMGLGKTIEMLSLVHSHKSPEHDAALADAQAMDSVNGLTRQSRRKDEILSAPATTLVVAPMSLLAQWASEAEKASKQGTLKVMMYYGNEKSTNLQTLCSSTNLSNAPNVIVTSYGTVLSEYNTVAALGEGGRGKHGGLFSLDYWRIILDEAHMIKNRQSKTAKACYELSAQHRWVLTGTPIVNRLEDLFSLVRFLRVEPWSNFSFWKTFITAPFEKGDFVRALDVVQTVLEPLVLRRTKDMRTPTGEALVPLPPRTIEVEHIQLSQPEREVYDHIYARAKRAFAANVEAGTLMKSYTTIFAQILRLRQSCCHPILTRNKAIVAEEEAAEEAADMANGLADDMDLSTLLEKFQAEEGEQDAARFGANVLKQIQDESDMECPICAEEPMEEQAVTGCWHSACKKCLLDYIEHQVQKGELPRCFNCREPISARDVFEVIRHDPDDEDEEEEVEQNSQVASKRFTAAFEEDTETDDLYNTTQPPPKPKTAPPRISLRRVNQLSSAKISTLTSHLKRLKKTDPQCKVVVFSQFTSFLDLLAPALQSAGIHHTRFDGSMTQKERARVLHDFSTLRTKFSVLLLSLRAGGVGLNLTCAKRVFMMDPWWSFAVEAQAIDRVHRMGQTEEVKVTRLVVGNSIEEKMLRVQERKKFIASSLGMMSEDEKKMQRIEDIRELLS</sequence>
<evidence type="ECO:0000256" key="7">
    <source>
        <dbReference type="ARBA" id="ARBA00022801"/>
    </source>
</evidence>
<dbReference type="InterPro" id="IPR049730">
    <property type="entry name" value="SNF2/RAD54-like_C"/>
</dbReference>
<dbReference type="CDD" id="cd18008">
    <property type="entry name" value="DEXDc_SHPRH-like"/>
    <property type="match status" value="1"/>
</dbReference>
<comment type="similarity">
    <text evidence="2">Belongs to the SNF2/RAD54 helicase family.</text>
</comment>
<dbReference type="Pfam" id="PF24975">
    <property type="entry name" value="UBA_Rad5"/>
    <property type="match status" value="1"/>
</dbReference>
<feature type="domain" description="Helicase C-terminal" evidence="17">
    <location>
        <begin position="1046"/>
        <end position="1206"/>
    </location>
</feature>
<feature type="region of interest" description="Disordered" evidence="14">
    <location>
        <begin position="389"/>
        <end position="428"/>
    </location>
</feature>
<dbReference type="InterPro" id="IPR050628">
    <property type="entry name" value="SNF2_RAD54_helicase_TF"/>
</dbReference>
<evidence type="ECO:0000256" key="14">
    <source>
        <dbReference type="SAM" id="MobiDB-lite"/>
    </source>
</evidence>
<evidence type="ECO:0000256" key="5">
    <source>
        <dbReference type="ARBA" id="ARBA00022763"/>
    </source>
</evidence>
<dbReference type="Pfam" id="PF00176">
    <property type="entry name" value="SNF2-rel_dom"/>
    <property type="match status" value="1"/>
</dbReference>
<keyword evidence="8" id="KW-0347">Helicase</keyword>
<dbReference type="PROSITE" id="PS50089">
    <property type="entry name" value="ZF_RING_2"/>
    <property type="match status" value="1"/>
</dbReference>
<dbReference type="GO" id="GO:0016818">
    <property type="term" value="F:hydrolase activity, acting on acid anhydrides, in phosphorus-containing anhydrides"/>
    <property type="evidence" value="ECO:0007669"/>
    <property type="project" value="InterPro"/>
</dbReference>
<keyword evidence="7" id="KW-0378">Hydrolase</keyword>
<dbReference type="InterPro" id="IPR018957">
    <property type="entry name" value="Znf_C3HC4_RING-type"/>
</dbReference>
<evidence type="ECO:0000256" key="3">
    <source>
        <dbReference type="ARBA" id="ARBA00022723"/>
    </source>
</evidence>
<dbReference type="SMART" id="SM00910">
    <property type="entry name" value="HIRAN"/>
    <property type="match status" value="1"/>
</dbReference>
<keyword evidence="5" id="KW-0227">DNA damage</keyword>
<dbReference type="InterPro" id="IPR027417">
    <property type="entry name" value="P-loop_NTPase"/>
</dbReference>
<keyword evidence="12" id="KW-0539">Nucleus</keyword>